<keyword evidence="4 7" id="KW-0812">Transmembrane</keyword>
<dbReference type="InterPro" id="IPR000390">
    <property type="entry name" value="Small_drug/metabolite_transptr"/>
</dbReference>
<comment type="subcellular location">
    <subcellularLocation>
        <location evidence="1 7">Cell membrane</location>
        <topology evidence="1 7">Multi-pass membrane protein</topology>
    </subcellularLocation>
</comment>
<dbReference type="EMBL" id="JXBZ01000009">
    <property type="protein sequence ID" value="KJY48448.1"/>
    <property type="molecule type" value="Genomic_DNA"/>
</dbReference>
<comment type="caution">
    <text evidence="9">The sequence shown here is derived from an EMBL/GenBank/DDBJ whole genome shotgun (WGS) entry which is preliminary data.</text>
</comment>
<dbReference type="SUPFAM" id="SSF103481">
    <property type="entry name" value="Multidrug resistance efflux transporter EmrE"/>
    <property type="match status" value="1"/>
</dbReference>
<feature type="transmembrane region" description="Helical" evidence="8">
    <location>
        <begin position="29"/>
        <end position="51"/>
    </location>
</feature>
<evidence type="ECO:0000313" key="9">
    <source>
        <dbReference type="EMBL" id="KJY48448.1"/>
    </source>
</evidence>
<evidence type="ECO:0000256" key="7">
    <source>
        <dbReference type="RuleBase" id="RU003942"/>
    </source>
</evidence>
<dbReference type="Pfam" id="PF00893">
    <property type="entry name" value="Multi_Drug_Res"/>
    <property type="match status" value="1"/>
</dbReference>
<sequence>MKGYFYLALAIIGEIIGTNFLKATNNFHALIPSLICVGSYCICFYSLALALNFIPLNIAYALWGAVGIILITATSYFIWKEPLNLPTLIGLILIIIGTVLVEYYHS</sequence>
<evidence type="ECO:0000313" key="10">
    <source>
        <dbReference type="Proteomes" id="UP000033695"/>
    </source>
</evidence>
<dbReference type="GO" id="GO:0005886">
    <property type="term" value="C:plasma membrane"/>
    <property type="evidence" value="ECO:0007669"/>
    <property type="project" value="UniProtKB-SubCell"/>
</dbReference>
<dbReference type="STRING" id="1218508.JG29_15090"/>
<feature type="transmembrane region" description="Helical" evidence="8">
    <location>
        <begin position="85"/>
        <end position="104"/>
    </location>
</feature>
<protein>
    <submittedName>
        <fullName evidence="9">Small multidrug resistance protein</fullName>
    </submittedName>
</protein>
<organism evidence="9 10">
    <name type="scientific">Bombilactobacillus mellis</name>
    <dbReference type="NCBI Taxonomy" id="1218508"/>
    <lineage>
        <taxon>Bacteria</taxon>
        <taxon>Bacillati</taxon>
        <taxon>Bacillota</taxon>
        <taxon>Bacilli</taxon>
        <taxon>Lactobacillales</taxon>
        <taxon>Lactobacillaceae</taxon>
        <taxon>Bombilactobacillus</taxon>
    </lineage>
</organism>
<accession>A0A0F4KQY6</accession>
<feature type="transmembrane region" description="Helical" evidence="8">
    <location>
        <begin position="58"/>
        <end position="79"/>
    </location>
</feature>
<evidence type="ECO:0000256" key="2">
    <source>
        <dbReference type="ARBA" id="ARBA00022448"/>
    </source>
</evidence>
<dbReference type="PANTHER" id="PTHR30561:SF1">
    <property type="entry name" value="MULTIDRUG TRANSPORTER EMRE"/>
    <property type="match status" value="1"/>
</dbReference>
<keyword evidence="6 8" id="KW-0472">Membrane</keyword>
<keyword evidence="2" id="KW-0813">Transport</keyword>
<dbReference type="PANTHER" id="PTHR30561">
    <property type="entry name" value="SMR FAMILY PROTON-DEPENDENT DRUG EFFLUX TRANSPORTER SUGE"/>
    <property type="match status" value="1"/>
</dbReference>
<dbReference type="PATRIC" id="fig|1218508.4.peg.1500"/>
<evidence type="ECO:0000256" key="3">
    <source>
        <dbReference type="ARBA" id="ARBA00022475"/>
    </source>
</evidence>
<dbReference type="InterPro" id="IPR045324">
    <property type="entry name" value="Small_multidrug_res"/>
</dbReference>
<reference evidence="9 10" key="1">
    <citation type="submission" date="2014-12" db="EMBL/GenBank/DDBJ databases">
        <title>Comparative genomics of the lactic acid bacteria isolated from the honey bee gut.</title>
        <authorList>
            <person name="Ellegaard K.M."/>
            <person name="Tamarit D."/>
            <person name="Javelind E."/>
            <person name="Olofsson T."/>
            <person name="Andersson S.G."/>
            <person name="Vasquez A."/>
        </authorList>
    </citation>
    <scope>NUCLEOTIDE SEQUENCE [LARGE SCALE GENOMIC DNA]</scope>
    <source>
        <strain evidence="9 10">Hon2</strain>
    </source>
</reference>
<dbReference type="GO" id="GO:0022857">
    <property type="term" value="F:transmembrane transporter activity"/>
    <property type="evidence" value="ECO:0007669"/>
    <property type="project" value="InterPro"/>
</dbReference>
<evidence type="ECO:0000256" key="1">
    <source>
        <dbReference type="ARBA" id="ARBA00004651"/>
    </source>
</evidence>
<dbReference type="Proteomes" id="UP000033695">
    <property type="component" value="Unassembled WGS sequence"/>
</dbReference>
<gene>
    <name evidence="9" type="ORF">JG29_15090</name>
</gene>
<proteinExistence type="inferred from homology"/>
<evidence type="ECO:0000256" key="6">
    <source>
        <dbReference type="ARBA" id="ARBA00023136"/>
    </source>
</evidence>
<keyword evidence="5 8" id="KW-1133">Transmembrane helix</keyword>
<dbReference type="AlphaFoldDB" id="A0A0F4KQY6"/>
<dbReference type="RefSeq" id="WP_045923331.1">
    <property type="nucleotide sequence ID" value="NZ_JAAEDZ010000004.1"/>
</dbReference>
<keyword evidence="10" id="KW-1185">Reference proteome</keyword>
<dbReference type="OrthoDB" id="21828at2"/>
<dbReference type="InterPro" id="IPR037185">
    <property type="entry name" value="EmrE-like"/>
</dbReference>
<comment type="similarity">
    <text evidence="7">Belongs to the drug/metabolite transporter (DMT) superfamily. Small multidrug resistance (SMR) (TC 2.A.7.1) family.</text>
</comment>
<name>A0A0F4KQY6_9LACO</name>
<dbReference type="HOGENOM" id="CLU_133067_0_2_9"/>
<evidence type="ECO:0000256" key="5">
    <source>
        <dbReference type="ARBA" id="ARBA00022989"/>
    </source>
</evidence>
<dbReference type="Gene3D" id="1.10.3730.20">
    <property type="match status" value="1"/>
</dbReference>
<evidence type="ECO:0000256" key="4">
    <source>
        <dbReference type="ARBA" id="ARBA00022692"/>
    </source>
</evidence>
<evidence type="ECO:0000256" key="8">
    <source>
        <dbReference type="SAM" id="Phobius"/>
    </source>
</evidence>
<keyword evidence="3" id="KW-1003">Cell membrane</keyword>